<evidence type="ECO:0000313" key="10">
    <source>
        <dbReference type="Proteomes" id="UP000614601"/>
    </source>
</evidence>
<dbReference type="GO" id="GO:0006644">
    <property type="term" value="P:phospholipid metabolic process"/>
    <property type="evidence" value="ECO:0007669"/>
    <property type="project" value="InterPro"/>
</dbReference>
<feature type="transmembrane region" description="Helical" evidence="7">
    <location>
        <begin position="195"/>
        <end position="216"/>
    </location>
</feature>
<evidence type="ECO:0000259" key="8">
    <source>
        <dbReference type="SMART" id="SM00014"/>
    </source>
</evidence>
<accession>A0A811K3B4</accession>
<dbReference type="AlphaFoldDB" id="A0A811K3B4"/>
<dbReference type="Pfam" id="PF01569">
    <property type="entry name" value="PAP2"/>
    <property type="match status" value="1"/>
</dbReference>
<comment type="similarity">
    <text evidence="2">Belongs to the PA-phosphatase related phosphoesterase family.</text>
</comment>
<comment type="caution">
    <text evidence="9">The sequence shown here is derived from an EMBL/GenBank/DDBJ whole genome shotgun (WGS) entry which is preliminary data.</text>
</comment>
<dbReference type="InterPro" id="IPR043216">
    <property type="entry name" value="PAP-like"/>
</dbReference>
<dbReference type="GO" id="GO:0007165">
    <property type="term" value="P:signal transduction"/>
    <property type="evidence" value="ECO:0007669"/>
    <property type="project" value="TreeGrafter"/>
</dbReference>
<name>A0A811K3B4_9BILA</name>
<comment type="subcellular location">
    <subcellularLocation>
        <location evidence="1">Membrane</location>
        <topology evidence="1">Multi-pass membrane protein</topology>
    </subcellularLocation>
</comment>
<keyword evidence="3 7" id="KW-0812">Transmembrane</keyword>
<keyword evidence="10" id="KW-1185">Reference proteome</keyword>
<feature type="transmembrane region" description="Helical" evidence="7">
    <location>
        <begin position="80"/>
        <end position="100"/>
    </location>
</feature>
<dbReference type="Proteomes" id="UP000614601">
    <property type="component" value="Unassembled WGS sequence"/>
</dbReference>
<organism evidence="9 10">
    <name type="scientific">Bursaphelenchus okinawaensis</name>
    <dbReference type="NCBI Taxonomy" id="465554"/>
    <lineage>
        <taxon>Eukaryota</taxon>
        <taxon>Metazoa</taxon>
        <taxon>Ecdysozoa</taxon>
        <taxon>Nematoda</taxon>
        <taxon>Chromadorea</taxon>
        <taxon>Rhabditida</taxon>
        <taxon>Tylenchina</taxon>
        <taxon>Tylenchomorpha</taxon>
        <taxon>Aphelenchoidea</taxon>
        <taxon>Aphelenchoididae</taxon>
        <taxon>Bursaphelenchus</taxon>
    </lineage>
</organism>
<reference evidence="9" key="1">
    <citation type="submission" date="2020-09" db="EMBL/GenBank/DDBJ databases">
        <authorList>
            <person name="Kikuchi T."/>
        </authorList>
    </citation>
    <scope>NUCLEOTIDE SEQUENCE</scope>
    <source>
        <strain evidence="9">SH1</strain>
    </source>
</reference>
<dbReference type="EMBL" id="CAJFCW020000002">
    <property type="protein sequence ID" value="CAG9091315.1"/>
    <property type="molecule type" value="Genomic_DNA"/>
</dbReference>
<evidence type="ECO:0000256" key="5">
    <source>
        <dbReference type="ARBA" id="ARBA00023136"/>
    </source>
</evidence>
<dbReference type="GO" id="GO:0046839">
    <property type="term" value="P:phospholipid dephosphorylation"/>
    <property type="evidence" value="ECO:0007669"/>
    <property type="project" value="TreeGrafter"/>
</dbReference>
<feature type="transmembrane region" description="Helical" evidence="7">
    <location>
        <begin position="228"/>
        <end position="250"/>
    </location>
</feature>
<dbReference type="GO" id="GO:0008195">
    <property type="term" value="F:phosphatidate phosphatase activity"/>
    <property type="evidence" value="ECO:0007669"/>
    <property type="project" value="TreeGrafter"/>
</dbReference>
<dbReference type="OrthoDB" id="8907274at2759"/>
<evidence type="ECO:0000256" key="6">
    <source>
        <dbReference type="SAM" id="MobiDB-lite"/>
    </source>
</evidence>
<feature type="transmembrane region" description="Helical" evidence="7">
    <location>
        <begin position="256"/>
        <end position="276"/>
    </location>
</feature>
<evidence type="ECO:0000256" key="3">
    <source>
        <dbReference type="ARBA" id="ARBA00022692"/>
    </source>
</evidence>
<dbReference type="SUPFAM" id="SSF48317">
    <property type="entry name" value="Acid phosphatase/Vanadium-dependent haloperoxidase"/>
    <property type="match status" value="1"/>
</dbReference>
<proteinExistence type="inferred from homology"/>
<feature type="domain" description="Phosphatidic acid phosphatase type 2/haloperoxidase" evidence="8">
    <location>
        <begin position="129"/>
        <end position="274"/>
    </location>
</feature>
<feature type="transmembrane region" description="Helical" evidence="7">
    <location>
        <begin position="28"/>
        <end position="49"/>
    </location>
</feature>
<evidence type="ECO:0000256" key="4">
    <source>
        <dbReference type="ARBA" id="ARBA00022989"/>
    </source>
</evidence>
<keyword evidence="5 7" id="KW-0472">Membrane</keyword>
<gene>
    <name evidence="9" type="ORF">BOKJ2_LOCUS3182</name>
</gene>
<evidence type="ECO:0000256" key="1">
    <source>
        <dbReference type="ARBA" id="ARBA00004141"/>
    </source>
</evidence>
<sequence length="336" mass="38049">MPQQDLDSNASTDSTAPNLSHSPRRLPVLRYVVDISLVAITFFVSQVIVKSFGPVENGFYCNDARLSFPYKGSTVTVVHLLLYCVLLPLVFVIITELVMLSIHPHERYSVYEYHRGKVQRFGIRMAVFYGYYFAFEIFVFLLTLYTKNSVGRLRPHFLTVCQPSYDPADCNVAGAFIGNYTCMSGLSDKVREARLSFFSGHSSFAFGAATFTVLYLQHRLIGHIRSRIIIPLIQTIVVSTALFIAVSRLFDYKHHWTDVGVGVSVGILTMVTLCRYSAGFRYRAPREVEAELVALDLEAERNQKKEKININASIKRPESSTGMIANRSFQWMEAYS</sequence>
<feature type="region of interest" description="Disordered" evidence="6">
    <location>
        <begin position="1"/>
        <end position="20"/>
    </location>
</feature>
<dbReference type="InterPro" id="IPR000326">
    <property type="entry name" value="PAP2/HPO"/>
</dbReference>
<dbReference type="Gene3D" id="1.20.144.10">
    <property type="entry name" value="Phosphatidic acid phosphatase type 2/haloperoxidase"/>
    <property type="match status" value="1"/>
</dbReference>
<evidence type="ECO:0000313" key="9">
    <source>
        <dbReference type="EMBL" id="CAD5210421.1"/>
    </source>
</evidence>
<evidence type="ECO:0000256" key="2">
    <source>
        <dbReference type="ARBA" id="ARBA00008816"/>
    </source>
</evidence>
<dbReference type="InterPro" id="IPR036938">
    <property type="entry name" value="PAP2/HPO_sf"/>
</dbReference>
<dbReference type="GO" id="GO:0005886">
    <property type="term" value="C:plasma membrane"/>
    <property type="evidence" value="ECO:0007669"/>
    <property type="project" value="TreeGrafter"/>
</dbReference>
<dbReference type="PANTHER" id="PTHR10165">
    <property type="entry name" value="LIPID PHOSPHATE PHOSPHATASE"/>
    <property type="match status" value="1"/>
</dbReference>
<protein>
    <recommendedName>
        <fullName evidence="8">Phosphatidic acid phosphatase type 2/haloperoxidase domain-containing protein</fullName>
    </recommendedName>
</protein>
<dbReference type="SMART" id="SM00014">
    <property type="entry name" value="acidPPc"/>
    <property type="match status" value="1"/>
</dbReference>
<dbReference type="EMBL" id="CAJFDH010000002">
    <property type="protein sequence ID" value="CAD5210421.1"/>
    <property type="molecule type" value="Genomic_DNA"/>
</dbReference>
<feature type="transmembrane region" description="Helical" evidence="7">
    <location>
        <begin position="121"/>
        <end position="145"/>
    </location>
</feature>
<dbReference type="Proteomes" id="UP000783686">
    <property type="component" value="Unassembled WGS sequence"/>
</dbReference>
<dbReference type="PANTHER" id="PTHR10165:SF103">
    <property type="entry name" value="PHOSPHOLIPID PHOSPHATASE HOMOLOG 1.2 HOMOLOG"/>
    <property type="match status" value="1"/>
</dbReference>
<evidence type="ECO:0000256" key="7">
    <source>
        <dbReference type="SAM" id="Phobius"/>
    </source>
</evidence>
<keyword evidence="4 7" id="KW-1133">Transmembrane helix</keyword>